<organism evidence="1 2">
    <name type="scientific">Edaphobacter aggregans</name>
    <dbReference type="NCBI Taxonomy" id="570835"/>
    <lineage>
        <taxon>Bacteria</taxon>
        <taxon>Pseudomonadati</taxon>
        <taxon>Acidobacteriota</taxon>
        <taxon>Terriglobia</taxon>
        <taxon>Terriglobales</taxon>
        <taxon>Acidobacteriaceae</taxon>
        <taxon>Edaphobacter</taxon>
    </lineage>
</organism>
<gene>
    <name evidence="1" type="ORF">EDE15_4881</name>
</gene>
<reference evidence="1 2" key="1">
    <citation type="submission" date="2018-12" db="EMBL/GenBank/DDBJ databases">
        <title>Sequencing of bacterial isolates from soil warming experiment in Harvard Forest, Massachusetts, USA.</title>
        <authorList>
            <person name="Deangelis K."/>
        </authorList>
    </citation>
    <scope>NUCLEOTIDE SEQUENCE [LARGE SCALE GENOMIC DNA]</scope>
    <source>
        <strain evidence="1 2">EB153</strain>
    </source>
</reference>
<evidence type="ECO:0000313" key="2">
    <source>
        <dbReference type="Proteomes" id="UP000269669"/>
    </source>
</evidence>
<comment type="caution">
    <text evidence="1">The sequence shown here is derived from an EMBL/GenBank/DDBJ whole genome shotgun (WGS) entry which is preliminary data.</text>
</comment>
<proteinExistence type="predicted"/>
<dbReference type="EMBL" id="RSDW01000001">
    <property type="protein sequence ID" value="RSL19225.1"/>
    <property type="molecule type" value="Genomic_DNA"/>
</dbReference>
<sequence length="84" mass="9005">MARAAKIVEINTGQPKPEKNPAAVALGRLGGLRGGNARAAKLSPEERKEIAQRAAKQRWANRKSIELVPTVDQAVDAKKVAKLP</sequence>
<dbReference type="RefSeq" id="WP_221761708.1">
    <property type="nucleotide sequence ID" value="NZ_RSDW01000001.1"/>
</dbReference>
<keyword evidence="2" id="KW-1185">Reference proteome</keyword>
<evidence type="ECO:0000313" key="1">
    <source>
        <dbReference type="EMBL" id="RSL19225.1"/>
    </source>
</evidence>
<name>A0A428MQR9_9BACT</name>
<dbReference type="Proteomes" id="UP000269669">
    <property type="component" value="Unassembled WGS sequence"/>
</dbReference>
<protein>
    <submittedName>
        <fullName evidence="1">Uncharacterized protein</fullName>
    </submittedName>
</protein>
<accession>A0A428MQR9</accession>
<dbReference type="AlphaFoldDB" id="A0A428MQR9"/>